<dbReference type="GO" id="GO:0016301">
    <property type="term" value="F:kinase activity"/>
    <property type="evidence" value="ECO:0007669"/>
    <property type="project" value="UniProtKB-KW"/>
</dbReference>
<evidence type="ECO:0000259" key="11">
    <source>
        <dbReference type="PROSITE" id="PS50109"/>
    </source>
</evidence>
<dbReference type="EMBL" id="JADIKI010000023">
    <property type="protein sequence ID" value="MFK2855880.1"/>
    <property type="molecule type" value="Genomic_DNA"/>
</dbReference>
<name>A0ABW8IMB1_9GAMM</name>
<dbReference type="PANTHER" id="PTHR45436">
    <property type="entry name" value="SENSOR HISTIDINE KINASE YKOH"/>
    <property type="match status" value="1"/>
</dbReference>
<evidence type="ECO:0000256" key="4">
    <source>
        <dbReference type="ARBA" id="ARBA00022553"/>
    </source>
</evidence>
<feature type="domain" description="HAMP" evidence="12">
    <location>
        <begin position="182"/>
        <end position="235"/>
    </location>
</feature>
<dbReference type="Pfam" id="PF00672">
    <property type="entry name" value="HAMP"/>
    <property type="match status" value="1"/>
</dbReference>
<feature type="transmembrane region" description="Helical" evidence="10">
    <location>
        <begin position="161"/>
        <end position="185"/>
    </location>
</feature>
<dbReference type="PROSITE" id="PS50109">
    <property type="entry name" value="HIS_KIN"/>
    <property type="match status" value="1"/>
</dbReference>
<keyword evidence="10" id="KW-0472">Membrane</keyword>
<evidence type="ECO:0000256" key="1">
    <source>
        <dbReference type="ARBA" id="ARBA00000085"/>
    </source>
</evidence>
<evidence type="ECO:0000256" key="7">
    <source>
        <dbReference type="ARBA" id="ARBA00022777"/>
    </source>
</evidence>
<dbReference type="Gene3D" id="1.10.287.130">
    <property type="match status" value="1"/>
</dbReference>
<dbReference type="CDD" id="cd06225">
    <property type="entry name" value="HAMP"/>
    <property type="match status" value="1"/>
</dbReference>
<evidence type="ECO:0000256" key="10">
    <source>
        <dbReference type="SAM" id="Phobius"/>
    </source>
</evidence>
<keyword evidence="4" id="KW-0597">Phosphoprotein</keyword>
<evidence type="ECO:0000256" key="2">
    <source>
        <dbReference type="ARBA" id="ARBA00004370"/>
    </source>
</evidence>
<dbReference type="Gene3D" id="6.10.340.10">
    <property type="match status" value="1"/>
</dbReference>
<evidence type="ECO:0000259" key="12">
    <source>
        <dbReference type="PROSITE" id="PS50885"/>
    </source>
</evidence>
<dbReference type="SMART" id="SM00388">
    <property type="entry name" value="HisKA"/>
    <property type="match status" value="1"/>
</dbReference>
<dbReference type="SUPFAM" id="SSF47384">
    <property type="entry name" value="Homodimeric domain of signal transducing histidine kinase"/>
    <property type="match status" value="1"/>
</dbReference>
<dbReference type="InterPro" id="IPR003660">
    <property type="entry name" value="HAMP_dom"/>
</dbReference>
<keyword evidence="7 13" id="KW-0418">Kinase</keyword>
<keyword evidence="9" id="KW-0902">Two-component regulatory system</keyword>
<dbReference type="InterPro" id="IPR003661">
    <property type="entry name" value="HisK_dim/P_dom"/>
</dbReference>
<evidence type="ECO:0000256" key="3">
    <source>
        <dbReference type="ARBA" id="ARBA00012438"/>
    </source>
</evidence>
<comment type="caution">
    <text evidence="13">The sequence shown here is derived from an EMBL/GenBank/DDBJ whole genome shotgun (WGS) entry which is preliminary data.</text>
</comment>
<gene>
    <name evidence="13" type="ORF">ISP18_14855</name>
</gene>
<dbReference type="Proteomes" id="UP001620409">
    <property type="component" value="Unassembled WGS sequence"/>
</dbReference>
<dbReference type="Gene3D" id="3.30.565.10">
    <property type="entry name" value="Histidine kinase-like ATPase, C-terminal domain"/>
    <property type="match status" value="1"/>
</dbReference>
<comment type="catalytic activity">
    <reaction evidence="1">
        <text>ATP + protein L-histidine = ADP + protein N-phospho-L-histidine.</text>
        <dbReference type="EC" id="2.7.13.3"/>
    </reaction>
</comment>
<dbReference type="CDD" id="cd00082">
    <property type="entry name" value="HisKA"/>
    <property type="match status" value="1"/>
</dbReference>
<dbReference type="PANTHER" id="PTHR45436:SF8">
    <property type="entry name" value="HISTIDINE KINASE"/>
    <property type="match status" value="1"/>
</dbReference>
<evidence type="ECO:0000313" key="14">
    <source>
        <dbReference type="Proteomes" id="UP001620409"/>
    </source>
</evidence>
<reference evidence="13 14" key="1">
    <citation type="submission" date="2020-10" db="EMBL/GenBank/DDBJ databases">
        <title>Phylogeny of dyella-like bacteria.</title>
        <authorList>
            <person name="Fu J."/>
        </authorList>
    </citation>
    <scope>NUCLEOTIDE SEQUENCE [LARGE SCALE GENOMIC DNA]</scope>
    <source>
        <strain evidence="13 14">DHG40</strain>
    </source>
</reference>
<evidence type="ECO:0000256" key="8">
    <source>
        <dbReference type="ARBA" id="ARBA00022989"/>
    </source>
</evidence>
<organism evidence="13 14">
    <name type="scientific">Dyella humi</name>
    <dbReference type="NCBI Taxonomy" id="1770547"/>
    <lineage>
        <taxon>Bacteria</taxon>
        <taxon>Pseudomonadati</taxon>
        <taxon>Pseudomonadota</taxon>
        <taxon>Gammaproteobacteria</taxon>
        <taxon>Lysobacterales</taxon>
        <taxon>Rhodanobacteraceae</taxon>
        <taxon>Dyella</taxon>
    </lineage>
</organism>
<proteinExistence type="predicted"/>
<protein>
    <recommendedName>
        <fullName evidence="3">histidine kinase</fullName>
        <ecNumber evidence="3">2.7.13.3</ecNumber>
    </recommendedName>
</protein>
<dbReference type="InterPro" id="IPR005467">
    <property type="entry name" value="His_kinase_dom"/>
</dbReference>
<accession>A0ABW8IMB1</accession>
<evidence type="ECO:0000256" key="6">
    <source>
        <dbReference type="ARBA" id="ARBA00022692"/>
    </source>
</evidence>
<comment type="subcellular location">
    <subcellularLocation>
        <location evidence="2">Membrane</location>
    </subcellularLocation>
</comment>
<dbReference type="SMART" id="SM00304">
    <property type="entry name" value="HAMP"/>
    <property type="match status" value="1"/>
</dbReference>
<evidence type="ECO:0000313" key="13">
    <source>
        <dbReference type="EMBL" id="MFK2855880.1"/>
    </source>
</evidence>
<dbReference type="PROSITE" id="PS50885">
    <property type="entry name" value="HAMP"/>
    <property type="match status" value="1"/>
</dbReference>
<dbReference type="SMART" id="SM00387">
    <property type="entry name" value="HATPase_c"/>
    <property type="match status" value="1"/>
</dbReference>
<keyword evidence="6 10" id="KW-0812">Transmembrane</keyword>
<evidence type="ECO:0000256" key="5">
    <source>
        <dbReference type="ARBA" id="ARBA00022679"/>
    </source>
</evidence>
<dbReference type="Pfam" id="PF00512">
    <property type="entry name" value="HisKA"/>
    <property type="match status" value="1"/>
</dbReference>
<dbReference type="InterPro" id="IPR036097">
    <property type="entry name" value="HisK_dim/P_sf"/>
</dbReference>
<sequence length="458" mass="50052">MPSGLRIYGSAQLLRSAAFRLAMLQALLFALIALMLFLVSWLAARHYIENQLRQAITDETGEMASLPASRRPASVQRALHQVPKNPFDYSLFSAHRDLIAGDLLNEPAAGWTTLEQREPRKDTDAVRRILVLGTVLEDGSMLVVGRDLASVDDLDTLFKSAFTWAGLAAVLLALAGGMVTAGGYLRRVEAIAVAAARIAAGDLGTRVPVTGRSDEFDRLAFALNSMLERIQSLVEGLRQVSNDIAHDLRTPLTHMRQRLEAATSEAKSMEDYGKACERALADADRVLETFAALLRIAKIESRQRRAGFTYVGLSRLLESLVDDYRPVLENEHRVLNAEIAPDAHVHGDALLLTQMFVNVLENALHHTPRGTPVALKLSMADHGYRVVIEDAGPGIPVEDRTRVLKRFVRLEASRTSPGSGLGLALVAAIADLHGIALTLDDAKPGLRVQLDFIEGRNE</sequence>
<keyword evidence="5" id="KW-0808">Transferase</keyword>
<dbReference type="Pfam" id="PF02518">
    <property type="entry name" value="HATPase_c"/>
    <property type="match status" value="1"/>
</dbReference>
<dbReference type="SUPFAM" id="SSF55874">
    <property type="entry name" value="ATPase domain of HSP90 chaperone/DNA topoisomerase II/histidine kinase"/>
    <property type="match status" value="1"/>
</dbReference>
<dbReference type="InterPro" id="IPR003594">
    <property type="entry name" value="HATPase_dom"/>
</dbReference>
<dbReference type="SUPFAM" id="SSF158472">
    <property type="entry name" value="HAMP domain-like"/>
    <property type="match status" value="1"/>
</dbReference>
<dbReference type="InterPro" id="IPR050428">
    <property type="entry name" value="TCS_sensor_his_kinase"/>
</dbReference>
<feature type="domain" description="Histidine kinase" evidence="11">
    <location>
        <begin position="243"/>
        <end position="456"/>
    </location>
</feature>
<dbReference type="InterPro" id="IPR036890">
    <property type="entry name" value="HATPase_C_sf"/>
</dbReference>
<evidence type="ECO:0000256" key="9">
    <source>
        <dbReference type="ARBA" id="ARBA00023012"/>
    </source>
</evidence>
<keyword evidence="14" id="KW-1185">Reference proteome</keyword>
<dbReference type="EC" id="2.7.13.3" evidence="3"/>
<feature type="transmembrane region" description="Helical" evidence="10">
    <location>
        <begin position="21"/>
        <end position="44"/>
    </location>
</feature>
<keyword evidence="8 10" id="KW-1133">Transmembrane helix</keyword>